<proteinExistence type="inferred from homology"/>
<keyword evidence="3" id="KW-0238">DNA-binding</keyword>
<comment type="caution">
    <text evidence="6">The sequence shown here is derived from an EMBL/GenBank/DDBJ whole genome shotgun (WGS) entry which is preliminary data.</text>
</comment>
<protein>
    <submittedName>
        <fullName evidence="6">LysR family transcriptional regulator</fullName>
    </submittedName>
</protein>
<comment type="similarity">
    <text evidence="1">Belongs to the LysR transcriptional regulatory family.</text>
</comment>
<name>A0ABU1F9D5_9RHOB</name>
<dbReference type="Pfam" id="PF03466">
    <property type="entry name" value="LysR_substrate"/>
    <property type="match status" value="1"/>
</dbReference>
<dbReference type="InterPro" id="IPR000847">
    <property type="entry name" value="LysR_HTH_N"/>
</dbReference>
<dbReference type="PANTHER" id="PTHR30537">
    <property type="entry name" value="HTH-TYPE TRANSCRIPTIONAL REGULATOR"/>
    <property type="match status" value="1"/>
</dbReference>
<dbReference type="EMBL" id="JAVKPH010000014">
    <property type="protein sequence ID" value="MDR5653505.1"/>
    <property type="molecule type" value="Genomic_DNA"/>
</dbReference>
<dbReference type="Gene3D" id="3.40.190.10">
    <property type="entry name" value="Periplasmic binding protein-like II"/>
    <property type="match status" value="2"/>
</dbReference>
<dbReference type="SUPFAM" id="SSF53850">
    <property type="entry name" value="Periplasmic binding protein-like II"/>
    <property type="match status" value="1"/>
</dbReference>
<evidence type="ECO:0000256" key="2">
    <source>
        <dbReference type="ARBA" id="ARBA00023015"/>
    </source>
</evidence>
<dbReference type="PRINTS" id="PR00039">
    <property type="entry name" value="HTHLYSR"/>
</dbReference>
<dbReference type="Proteomes" id="UP001247754">
    <property type="component" value="Unassembled WGS sequence"/>
</dbReference>
<keyword evidence="7" id="KW-1185">Reference proteome</keyword>
<dbReference type="InterPro" id="IPR036390">
    <property type="entry name" value="WH_DNA-bd_sf"/>
</dbReference>
<evidence type="ECO:0000313" key="6">
    <source>
        <dbReference type="EMBL" id="MDR5653505.1"/>
    </source>
</evidence>
<gene>
    <name evidence="6" type="ORF">RGD00_12885</name>
</gene>
<dbReference type="InterPro" id="IPR058163">
    <property type="entry name" value="LysR-type_TF_proteobact-type"/>
</dbReference>
<accession>A0ABU1F9D5</accession>
<evidence type="ECO:0000256" key="1">
    <source>
        <dbReference type="ARBA" id="ARBA00009437"/>
    </source>
</evidence>
<reference evidence="6 7" key="1">
    <citation type="submission" date="2023-09" db="EMBL/GenBank/DDBJ databases">
        <title>Xinfangfangia sedmenti sp. nov., isolated the sedment.</title>
        <authorList>
            <person name="Xu L."/>
        </authorList>
    </citation>
    <scope>NUCLEOTIDE SEQUENCE [LARGE SCALE GENOMIC DNA]</scope>
    <source>
        <strain evidence="6 7">LG-4</strain>
    </source>
</reference>
<evidence type="ECO:0000256" key="3">
    <source>
        <dbReference type="ARBA" id="ARBA00023125"/>
    </source>
</evidence>
<dbReference type="Gene3D" id="1.10.10.10">
    <property type="entry name" value="Winged helix-like DNA-binding domain superfamily/Winged helix DNA-binding domain"/>
    <property type="match status" value="1"/>
</dbReference>
<dbReference type="InterPro" id="IPR005119">
    <property type="entry name" value="LysR_subst-bd"/>
</dbReference>
<dbReference type="PROSITE" id="PS50931">
    <property type="entry name" value="HTH_LYSR"/>
    <property type="match status" value="1"/>
</dbReference>
<dbReference type="PANTHER" id="PTHR30537:SF26">
    <property type="entry name" value="GLYCINE CLEAVAGE SYSTEM TRANSCRIPTIONAL ACTIVATOR"/>
    <property type="match status" value="1"/>
</dbReference>
<dbReference type="Pfam" id="PF00126">
    <property type="entry name" value="HTH_1"/>
    <property type="match status" value="1"/>
</dbReference>
<feature type="domain" description="HTH lysR-type" evidence="5">
    <location>
        <begin position="9"/>
        <end position="66"/>
    </location>
</feature>
<keyword evidence="2" id="KW-0805">Transcription regulation</keyword>
<keyword evidence="4" id="KW-0804">Transcription</keyword>
<evidence type="ECO:0000259" key="5">
    <source>
        <dbReference type="PROSITE" id="PS50931"/>
    </source>
</evidence>
<evidence type="ECO:0000313" key="7">
    <source>
        <dbReference type="Proteomes" id="UP001247754"/>
    </source>
</evidence>
<dbReference type="SUPFAM" id="SSF46785">
    <property type="entry name" value="Winged helix' DNA-binding domain"/>
    <property type="match status" value="1"/>
</dbReference>
<dbReference type="InterPro" id="IPR036388">
    <property type="entry name" value="WH-like_DNA-bd_sf"/>
</dbReference>
<evidence type="ECO:0000256" key="4">
    <source>
        <dbReference type="ARBA" id="ARBA00023163"/>
    </source>
</evidence>
<organism evidence="6 7">
    <name type="scientific">Ruixingdingia sedimenti</name>
    <dbReference type="NCBI Taxonomy" id="3073604"/>
    <lineage>
        <taxon>Bacteria</taxon>
        <taxon>Pseudomonadati</taxon>
        <taxon>Pseudomonadota</taxon>
        <taxon>Alphaproteobacteria</taxon>
        <taxon>Rhodobacterales</taxon>
        <taxon>Paracoccaceae</taxon>
        <taxon>Ruixingdingia</taxon>
    </lineage>
</organism>
<dbReference type="RefSeq" id="WP_310457744.1">
    <property type="nucleotide sequence ID" value="NZ_JAVKPH010000014.1"/>
</dbReference>
<sequence>MIAPRRFLPSISSLLALEAVERLGTATAAASELALTHSAVSRQLKFLEEQIGVTLFQRQGRSLTLTPAGAEYARAIRDNLQGIAQASLKVKAGGSRSSLSLAILPAFGLHWLTPRLRDFSARHPDVVVNLGTRLAPFDFSHDRFDAAIHFGMRDWPGCGYLPLAHERVIPACAPAMPRVRQVAGLLDLPLLHLESRPGAWERWFDRQGCRADNLGGMIFDQFLHMAEAAALGLGVALLPEFLAESEFRAGRLVTAWPDYTPTEGTYYLVWPAGRPVGRPLQLLLDWLGPGARV</sequence>